<dbReference type="SUPFAM" id="SSF55729">
    <property type="entry name" value="Acyl-CoA N-acyltransferases (Nat)"/>
    <property type="match status" value="1"/>
</dbReference>
<dbReference type="InterPro" id="IPR050680">
    <property type="entry name" value="YpeA/RimI_acetyltransf"/>
</dbReference>
<keyword evidence="4" id="KW-0012">Acyltransferase</keyword>
<dbReference type="Gene3D" id="3.40.630.30">
    <property type="match status" value="1"/>
</dbReference>
<dbReference type="GO" id="GO:0008999">
    <property type="term" value="F:protein-N-terminal-alanine acetyltransferase activity"/>
    <property type="evidence" value="ECO:0007669"/>
    <property type="project" value="UniProtKB-EC"/>
</dbReference>
<dbReference type="EMBL" id="FUWU01000032">
    <property type="protein sequence ID" value="SJZ88076.1"/>
    <property type="molecule type" value="Genomic_DNA"/>
</dbReference>
<dbReference type="PANTHER" id="PTHR43420:SF44">
    <property type="entry name" value="ACETYLTRANSFERASE YPEA"/>
    <property type="match status" value="1"/>
</dbReference>
<dbReference type="EC" id="2.3.1.266" evidence="5"/>
<keyword evidence="7" id="KW-0689">Ribosomal protein</keyword>
<dbReference type="NCBIfam" id="TIGR01575">
    <property type="entry name" value="rimI"/>
    <property type="match status" value="1"/>
</dbReference>
<dbReference type="InterPro" id="IPR000182">
    <property type="entry name" value="GNAT_dom"/>
</dbReference>
<evidence type="ECO:0000313" key="8">
    <source>
        <dbReference type="EMBL" id="SJZ88076.1"/>
    </source>
</evidence>
<dbReference type="CDD" id="cd04301">
    <property type="entry name" value="NAT_SF"/>
    <property type="match status" value="1"/>
</dbReference>
<dbReference type="InterPro" id="IPR006464">
    <property type="entry name" value="AcTrfase_RimI/Ard1"/>
</dbReference>
<dbReference type="GO" id="GO:0005737">
    <property type="term" value="C:cytoplasm"/>
    <property type="evidence" value="ECO:0007669"/>
    <property type="project" value="UniProtKB-SubCell"/>
</dbReference>
<keyword evidence="7" id="KW-0687">Ribonucleoprotein</keyword>
<dbReference type="Pfam" id="PF00583">
    <property type="entry name" value="Acetyltransf_1"/>
    <property type="match status" value="1"/>
</dbReference>
<dbReference type="AlphaFoldDB" id="A0A1M6R1A6"/>
<evidence type="ECO:0000256" key="1">
    <source>
        <dbReference type="ARBA" id="ARBA00005395"/>
    </source>
</evidence>
<dbReference type="PROSITE" id="PS51186">
    <property type="entry name" value="GNAT"/>
    <property type="match status" value="1"/>
</dbReference>
<dbReference type="InterPro" id="IPR016181">
    <property type="entry name" value="Acyl_CoA_acyltransferase"/>
</dbReference>
<reference evidence="9" key="2">
    <citation type="submission" date="2016-11" db="EMBL/GenBank/DDBJ databases">
        <authorList>
            <person name="Varghese N."/>
            <person name="Submissions S."/>
        </authorList>
    </citation>
    <scope>NUCLEOTIDE SEQUENCE [LARGE SCALE GENOMIC DNA]</scope>
    <source>
        <strain evidence="9">UWOS</strain>
    </source>
</reference>
<dbReference type="GO" id="GO:0005840">
    <property type="term" value="C:ribosome"/>
    <property type="evidence" value="ECO:0007669"/>
    <property type="project" value="UniProtKB-KW"/>
</dbReference>
<reference evidence="7" key="1">
    <citation type="submission" date="2016-11" db="EMBL/GenBank/DDBJ databases">
        <authorList>
            <person name="Jaros S."/>
            <person name="Januszkiewicz K."/>
            <person name="Wedrychowicz H."/>
        </authorList>
    </citation>
    <scope>NUCLEOTIDE SEQUENCE [LARGE SCALE GENOMIC DNA]</scope>
    <source>
        <strain evidence="7">UWOS</strain>
    </source>
</reference>
<comment type="similarity">
    <text evidence="1 5">Belongs to the acetyltransferase family. RimI subfamily.</text>
</comment>
<evidence type="ECO:0000259" key="6">
    <source>
        <dbReference type="PROSITE" id="PS51186"/>
    </source>
</evidence>
<dbReference type="Proteomes" id="UP000184275">
    <property type="component" value="Unassembled WGS sequence"/>
</dbReference>
<dbReference type="Proteomes" id="UP000190449">
    <property type="component" value="Unassembled WGS sequence"/>
</dbReference>
<evidence type="ECO:0000313" key="10">
    <source>
        <dbReference type="Proteomes" id="UP000190449"/>
    </source>
</evidence>
<evidence type="ECO:0000313" key="9">
    <source>
        <dbReference type="Proteomes" id="UP000184275"/>
    </source>
</evidence>
<evidence type="ECO:0000256" key="5">
    <source>
        <dbReference type="RuleBase" id="RU363094"/>
    </source>
</evidence>
<evidence type="ECO:0000256" key="2">
    <source>
        <dbReference type="ARBA" id="ARBA00022490"/>
    </source>
</evidence>
<organism evidence="7 9">
    <name type="scientific">Fibrobacter intestinalis</name>
    <dbReference type="NCBI Taxonomy" id="28122"/>
    <lineage>
        <taxon>Bacteria</taxon>
        <taxon>Pseudomonadati</taxon>
        <taxon>Fibrobacterota</taxon>
        <taxon>Fibrobacteria</taxon>
        <taxon>Fibrobacterales</taxon>
        <taxon>Fibrobacteraceae</taxon>
        <taxon>Fibrobacter</taxon>
    </lineage>
</organism>
<feature type="domain" description="N-acetyltransferase" evidence="6">
    <location>
        <begin position="8"/>
        <end position="155"/>
    </location>
</feature>
<comment type="catalytic activity">
    <reaction evidence="5">
        <text>N-terminal L-alanyl-[ribosomal protein bS18] + acetyl-CoA = N-terminal N(alpha)-acetyl-L-alanyl-[ribosomal protein bS18] + CoA + H(+)</text>
        <dbReference type="Rhea" id="RHEA:43756"/>
        <dbReference type="Rhea" id="RHEA-COMP:10676"/>
        <dbReference type="Rhea" id="RHEA-COMP:10677"/>
        <dbReference type="ChEBI" id="CHEBI:15378"/>
        <dbReference type="ChEBI" id="CHEBI:57287"/>
        <dbReference type="ChEBI" id="CHEBI:57288"/>
        <dbReference type="ChEBI" id="CHEBI:64718"/>
        <dbReference type="ChEBI" id="CHEBI:83683"/>
        <dbReference type="EC" id="2.3.1.266"/>
    </reaction>
</comment>
<dbReference type="STRING" id="28122.SAMN02745108_01844"/>
<sequence>MLMSDFAMTIREMEEKDFAAVLEIQNATHFENWDEKALRNLWMKTYTFAFVAEAPDAQGEWKVAGYALFALAADEAELLAISTAPEFLRKGIASEIFAEGEEALADAGARNFYLEVREKNRAAIAFYQSLGFDKCGERREYYSDGENAVLMSRPL</sequence>
<dbReference type="EMBL" id="FRAW01000003">
    <property type="protein sequence ID" value="SHK26203.1"/>
    <property type="molecule type" value="Genomic_DNA"/>
</dbReference>
<comment type="function">
    <text evidence="5">Acetylates the N-terminal alanine of ribosomal protein bS18.</text>
</comment>
<protein>
    <recommendedName>
        <fullName evidence="5">[Ribosomal protein bS18]-alanine N-acetyltransferase</fullName>
        <ecNumber evidence="5">2.3.1.266</ecNumber>
    </recommendedName>
</protein>
<evidence type="ECO:0000256" key="4">
    <source>
        <dbReference type="ARBA" id="ARBA00023315"/>
    </source>
</evidence>
<accession>A0A1M6R1A6</accession>
<keyword evidence="2 5" id="KW-0963">Cytoplasm</keyword>
<evidence type="ECO:0000256" key="3">
    <source>
        <dbReference type="ARBA" id="ARBA00022679"/>
    </source>
</evidence>
<comment type="subcellular location">
    <subcellularLocation>
        <location evidence="5">Cytoplasm</location>
    </subcellularLocation>
</comment>
<keyword evidence="3 7" id="KW-0808">Transferase</keyword>
<proteinExistence type="inferred from homology"/>
<dbReference type="PANTHER" id="PTHR43420">
    <property type="entry name" value="ACETYLTRANSFERASE"/>
    <property type="match status" value="1"/>
</dbReference>
<accession>A0A1T4PA06</accession>
<keyword evidence="9" id="KW-1185">Reference proteome</keyword>
<reference evidence="8 10" key="3">
    <citation type="submission" date="2017-02" db="EMBL/GenBank/DDBJ databases">
        <authorList>
            <person name="Peterson S.W."/>
        </authorList>
    </citation>
    <scope>NUCLEOTIDE SEQUENCE [LARGE SCALE GENOMIC DNA]</scope>
    <source>
        <strain evidence="8 10">ATCC 43854</strain>
    </source>
</reference>
<evidence type="ECO:0000313" key="7">
    <source>
        <dbReference type="EMBL" id="SHK26203.1"/>
    </source>
</evidence>
<dbReference type="RefSeq" id="WP_078776708.1">
    <property type="nucleotide sequence ID" value="NZ_FRAW01000003.1"/>
</dbReference>
<gene>
    <name evidence="8" type="ORF">SAMN02745108_01844</name>
    <name evidence="7" type="ORF">SAMN05720469_10375</name>
</gene>
<name>A0A1M6R1A6_9BACT</name>